<dbReference type="EMBL" id="FUYJ01000001">
    <property type="protein sequence ID" value="SKA87798.1"/>
    <property type="molecule type" value="Genomic_DNA"/>
</dbReference>
<gene>
    <name evidence="3" type="ORF">SAMN04244570_0560</name>
</gene>
<dbReference type="GO" id="GO:0006935">
    <property type="term" value="P:chemotaxis"/>
    <property type="evidence" value="ECO:0007669"/>
    <property type="project" value="UniProtKB-KW"/>
</dbReference>
<dbReference type="PANTHER" id="PTHR39452:SF1">
    <property type="entry name" value="CHEY-P PHOSPHATASE CHEX"/>
    <property type="match status" value="1"/>
</dbReference>
<keyword evidence="4" id="KW-1185">Reference proteome</keyword>
<accession>A0A1T4XF17</accession>
<evidence type="ECO:0000259" key="2">
    <source>
        <dbReference type="Pfam" id="PF13690"/>
    </source>
</evidence>
<reference evidence="4" key="1">
    <citation type="submission" date="2017-02" db="EMBL/GenBank/DDBJ databases">
        <authorList>
            <person name="Varghese N."/>
            <person name="Submissions S."/>
        </authorList>
    </citation>
    <scope>NUCLEOTIDE SEQUENCE [LARGE SCALE GENOMIC DNA]</scope>
    <source>
        <strain evidence="4">DSM 23966</strain>
    </source>
</reference>
<dbReference type="PANTHER" id="PTHR39452">
    <property type="entry name" value="CHEY-P PHOSPHATASE CHEX"/>
    <property type="match status" value="1"/>
</dbReference>
<dbReference type="CDD" id="cd17906">
    <property type="entry name" value="CheX"/>
    <property type="match status" value="1"/>
</dbReference>
<dbReference type="InterPro" id="IPR028051">
    <property type="entry name" value="CheX-like_dom"/>
</dbReference>
<name>A0A1T4XF17_9BACL</name>
<dbReference type="Pfam" id="PF13690">
    <property type="entry name" value="CheX"/>
    <property type="match status" value="1"/>
</dbReference>
<evidence type="ECO:0000313" key="4">
    <source>
        <dbReference type="Proteomes" id="UP000190042"/>
    </source>
</evidence>
<dbReference type="InterPro" id="IPR028976">
    <property type="entry name" value="CheC-like_sf"/>
</dbReference>
<dbReference type="InterPro" id="IPR038756">
    <property type="entry name" value="CheX-like"/>
</dbReference>
<proteinExistence type="predicted"/>
<dbReference type="AlphaFoldDB" id="A0A1T4XF17"/>
<evidence type="ECO:0000256" key="1">
    <source>
        <dbReference type="ARBA" id="ARBA00022500"/>
    </source>
</evidence>
<dbReference type="SUPFAM" id="SSF103039">
    <property type="entry name" value="CheC-like"/>
    <property type="match status" value="1"/>
</dbReference>
<dbReference type="Gene3D" id="3.40.1550.10">
    <property type="entry name" value="CheC-like"/>
    <property type="match status" value="1"/>
</dbReference>
<feature type="domain" description="Chemotaxis phosphatase CheX-like" evidence="2">
    <location>
        <begin position="43"/>
        <end position="120"/>
    </location>
</feature>
<keyword evidence="1" id="KW-0145">Chemotaxis</keyword>
<sequence length="152" mass="16584">MSTANNVQKVLNATISSLTTVVPIKFDVLSPSLIKQPYEQREISVLIGLIGDMKGRLIVEPTHGIIDKIGLAMFGMNIEGEMAESFTGELGNMIAGNLCTILENDELTLDISPPTVLTGHTKFYGFQQAFKIPVKFEDGEVLNLLLTIDDES</sequence>
<organism evidence="3 4">
    <name type="scientific">Sporosarcina newyorkensis</name>
    <dbReference type="NCBI Taxonomy" id="759851"/>
    <lineage>
        <taxon>Bacteria</taxon>
        <taxon>Bacillati</taxon>
        <taxon>Bacillota</taxon>
        <taxon>Bacilli</taxon>
        <taxon>Bacillales</taxon>
        <taxon>Caryophanaceae</taxon>
        <taxon>Sporosarcina</taxon>
    </lineage>
</organism>
<dbReference type="Proteomes" id="UP000190042">
    <property type="component" value="Unassembled WGS sequence"/>
</dbReference>
<dbReference type="RefSeq" id="WP_078816494.1">
    <property type="nucleotide sequence ID" value="NZ_FUYJ01000001.1"/>
</dbReference>
<protein>
    <submittedName>
        <fullName evidence="3">Chemotaxis protein CheX</fullName>
    </submittedName>
</protein>
<evidence type="ECO:0000313" key="3">
    <source>
        <dbReference type="EMBL" id="SKA87798.1"/>
    </source>
</evidence>